<protein>
    <submittedName>
        <fullName evidence="2">Triple tyrosine motif-containing protein</fullName>
    </submittedName>
</protein>
<dbReference type="EMBL" id="BAAACG010000003">
    <property type="protein sequence ID" value="GAA0733212.1"/>
    <property type="molecule type" value="Genomic_DNA"/>
</dbReference>
<reference evidence="2 3" key="1">
    <citation type="journal article" date="2019" name="Int. J. Syst. Evol. Microbiol.">
        <title>The Global Catalogue of Microorganisms (GCM) 10K type strain sequencing project: providing services to taxonomists for standard genome sequencing and annotation.</title>
        <authorList>
            <consortium name="The Broad Institute Genomics Platform"/>
            <consortium name="The Broad Institute Genome Sequencing Center for Infectious Disease"/>
            <person name="Wu L."/>
            <person name="Ma J."/>
        </authorList>
    </citation>
    <scope>NUCLEOTIDE SEQUENCE [LARGE SCALE GENOMIC DNA]</scope>
    <source>
        <strain evidence="2 3">JCM 1407</strain>
    </source>
</reference>
<dbReference type="RefSeq" id="WP_343758279.1">
    <property type="nucleotide sequence ID" value="NZ_BAAACG010000003.1"/>
</dbReference>
<sequence>MEELNIIFDKESPQQKNTNINVKADIMTEKEVLYKFIIGREGTWNTIKDFSYEDSIEWEPKEDGRYIIMVQAKFKNTKKPFDSITKFDYVIGDKEEGLIKNVYLNKDELKVGEKLEVFVETTKFPLMYRYWIKEDSNWEIIRDYCTENNVSFTVKKPGIKEILVECKNLNSTNNSDDSFISSYKVNDIDIVEIVDFKCLTRELICDKELVFKVESVFSEGRNILYKFIKINSKGECECVQNYSTNNIVSYKEVESGEYKLLCLVKDMYSQREFDDRGLIKFEVKPYKDIVIRNFTTNLNSPQMCQTAIELKANVEGGRELLYRFIINGKQKYDSGYIRSDSYTWKPDFPGKYRLEALVKDRSSEEEYEDKTSIDFSIEEYSKEPIEIEKVILDKGNRVLKGEPVEIRVVSNGEKNVRYSFIIKKDKREIEKIDYGTCNWVDFIPREVGTYELEVLAKHRLSNRQFDSHSISYIESYDYIPGKIDYVLYPAKENYIVGDEILIKVITQNTKENLIRYDLTINNQKVEGTDYIKGTDFRYIPKCSGFYKIEIFCKNKQSKKMFDSKKEIKVFVREAMPITNTKIKTNKIDVKCNETMTFSVDSKGGNAVLYEFYLMNNGEWKLMQEYSRKKYYTFMPFVSGEYEILALSKSSYSKCAYEDYDIIKFKV</sequence>
<name>A0ABN1J9N9_9CLOT</name>
<feature type="domain" description="Two component regulator three Y" evidence="1">
    <location>
        <begin position="30"/>
        <end position="91"/>
    </location>
</feature>
<dbReference type="InterPro" id="IPR011123">
    <property type="entry name" value="Y_Y_Y"/>
</dbReference>
<evidence type="ECO:0000313" key="2">
    <source>
        <dbReference type="EMBL" id="GAA0733212.1"/>
    </source>
</evidence>
<evidence type="ECO:0000313" key="3">
    <source>
        <dbReference type="Proteomes" id="UP001501510"/>
    </source>
</evidence>
<dbReference type="Proteomes" id="UP001501510">
    <property type="component" value="Unassembled WGS sequence"/>
</dbReference>
<feature type="domain" description="Two component regulator three Y" evidence="1">
    <location>
        <begin position="217"/>
        <end position="284"/>
    </location>
</feature>
<accession>A0ABN1J9N9</accession>
<keyword evidence="3" id="KW-1185">Reference proteome</keyword>
<dbReference type="NCBIfam" id="NF010681">
    <property type="entry name" value="PRK14081.1"/>
    <property type="match status" value="1"/>
</dbReference>
<gene>
    <name evidence="2" type="ORF">GCM10008906_03700</name>
</gene>
<comment type="caution">
    <text evidence="2">The sequence shown here is derived from an EMBL/GenBank/DDBJ whole genome shotgun (WGS) entry which is preliminary data.</text>
</comment>
<feature type="domain" description="Two component regulator three Y" evidence="1">
    <location>
        <begin position="411"/>
        <end position="472"/>
    </location>
</feature>
<organism evidence="2 3">
    <name type="scientific">Clostridium oceanicum</name>
    <dbReference type="NCBI Taxonomy" id="1543"/>
    <lineage>
        <taxon>Bacteria</taxon>
        <taxon>Bacillati</taxon>
        <taxon>Bacillota</taxon>
        <taxon>Clostridia</taxon>
        <taxon>Eubacteriales</taxon>
        <taxon>Clostridiaceae</taxon>
        <taxon>Clostridium</taxon>
    </lineage>
</organism>
<feature type="domain" description="Two component regulator three Y" evidence="1">
    <location>
        <begin position="126"/>
        <end position="185"/>
    </location>
</feature>
<evidence type="ECO:0000259" key="1">
    <source>
        <dbReference type="Pfam" id="PF07495"/>
    </source>
</evidence>
<dbReference type="Pfam" id="PF07495">
    <property type="entry name" value="Y_Y_Y"/>
    <property type="match status" value="6"/>
</dbReference>
<feature type="domain" description="Two component regulator three Y" evidence="1">
    <location>
        <begin position="315"/>
        <end position="377"/>
    </location>
</feature>
<proteinExistence type="predicted"/>
<feature type="domain" description="Two component regulator three Y" evidence="1">
    <location>
        <begin position="507"/>
        <end position="571"/>
    </location>
</feature>